<feature type="domain" description="Transposase putative helix-turn-helix" evidence="1">
    <location>
        <begin position="1"/>
        <end position="45"/>
    </location>
</feature>
<evidence type="ECO:0000259" key="1">
    <source>
        <dbReference type="Pfam" id="PF12323"/>
    </source>
</evidence>
<comment type="caution">
    <text evidence="2">The sequence shown here is derived from an EMBL/GenBank/DDBJ whole genome shotgun (WGS) entry which is preliminary data.</text>
</comment>
<dbReference type="RefSeq" id="WP_340520540.1">
    <property type="nucleotide sequence ID" value="NZ_JBBLXS010000201.1"/>
</dbReference>
<dbReference type="Proteomes" id="UP001384579">
    <property type="component" value="Unassembled WGS sequence"/>
</dbReference>
<organism evidence="2 3">
    <name type="scientific">Microcoleus anatoxicus PTRS2</name>
    <dbReference type="NCBI Taxonomy" id="2705321"/>
    <lineage>
        <taxon>Bacteria</taxon>
        <taxon>Bacillati</taxon>
        <taxon>Cyanobacteriota</taxon>
        <taxon>Cyanophyceae</taxon>
        <taxon>Oscillatoriophycideae</taxon>
        <taxon>Oscillatoriales</taxon>
        <taxon>Microcoleaceae</taxon>
        <taxon>Microcoleus</taxon>
        <taxon>Microcoleus anatoxicus</taxon>
    </lineage>
</organism>
<reference evidence="2 3" key="1">
    <citation type="journal article" date="2020" name="Harmful Algae">
        <title>Molecular and morphological characterization of a novel dihydroanatoxin-a producing Microcoleus species (cyanobacteria) from the Russian River, California, USA.</title>
        <authorList>
            <person name="Conklin K.Y."/>
            <person name="Stancheva R."/>
            <person name="Otten T.G."/>
            <person name="Fadness R."/>
            <person name="Boyer G.L."/>
            <person name="Read B."/>
            <person name="Zhang X."/>
            <person name="Sheath R.G."/>
        </authorList>
    </citation>
    <scope>NUCLEOTIDE SEQUENCE [LARGE SCALE GENOMIC DNA]</scope>
    <source>
        <strain evidence="2 3">PTRS2</strain>
    </source>
</reference>
<dbReference type="Pfam" id="PF12323">
    <property type="entry name" value="HTH_OrfB_IS605"/>
    <property type="match status" value="1"/>
</dbReference>
<dbReference type="InterPro" id="IPR021027">
    <property type="entry name" value="Transposase_put_HTH"/>
</dbReference>
<dbReference type="EMBL" id="JBBLXS010000201">
    <property type="protein sequence ID" value="MEK0186303.1"/>
    <property type="molecule type" value="Genomic_DNA"/>
</dbReference>
<evidence type="ECO:0000313" key="2">
    <source>
        <dbReference type="EMBL" id="MEK0186303.1"/>
    </source>
</evidence>
<evidence type="ECO:0000313" key="3">
    <source>
        <dbReference type="Proteomes" id="UP001384579"/>
    </source>
</evidence>
<gene>
    <name evidence="2" type="ORF">WMG39_15795</name>
</gene>
<protein>
    <submittedName>
        <fullName evidence="2">Helix-turn-helix domain-containing protein</fullName>
    </submittedName>
</protein>
<sequence>MQLTYKYRLKPTKAQLTTIAAHLELCRRQYNYRIGERFRWWEATRTPINACPLTAVV</sequence>
<proteinExistence type="predicted"/>
<keyword evidence="3" id="KW-1185">Reference proteome</keyword>
<name>A0ABU8YPE5_9CYAN</name>
<accession>A0ABU8YPE5</accession>